<sequence length="175" mass="18510">MARTLTGRGRVTVFPFLYGWPDRYALLGYTATGRYGTTAVVGQIPVPGVSDLSLMDVAERHEPARLYGGEDGGDGDYGGNAEDGDGGDGDGYAAACWLICAGWSARSVPKPGALDLPGVSWTLETDRTTELGRIMYGHDRLHAGRLTFDDPRVTARVLDQAASVLPDAHSDGPPA</sequence>
<dbReference type="EMBL" id="BAAAKV010000011">
    <property type="protein sequence ID" value="GAA1160936.1"/>
    <property type="molecule type" value="Genomic_DNA"/>
</dbReference>
<proteinExistence type="predicted"/>
<dbReference type="Proteomes" id="UP001501371">
    <property type="component" value="Unassembled WGS sequence"/>
</dbReference>
<evidence type="ECO:0000313" key="2">
    <source>
        <dbReference type="EMBL" id="GAA1160936.1"/>
    </source>
</evidence>
<keyword evidence="3" id="KW-1185">Reference proteome</keyword>
<accession>A0ABN1UNX6</accession>
<protein>
    <submittedName>
        <fullName evidence="2">Uncharacterized protein</fullName>
    </submittedName>
</protein>
<organism evidence="2 3">
    <name type="scientific">Streptomyces hebeiensis</name>
    <dbReference type="NCBI Taxonomy" id="229486"/>
    <lineage>
        <taxon>Bacteria</taxon>
        <taxon>Bacillati</taxon>
        <taxon>Actinomycetota</taxon>
        <taxon>Actinomycetes</taxon>
        <taxon>Kitasatosporales</taxon>
        <taxon>Streptomycetaceae</taxon>
        <taxon>Streptomyces</taxon>
    </lineage>
</organism>
<evidence type="ECO:0000313" key="3">
    <source>
        <dbReference type="Proteomes" id="UP001501371"/>
    </source>
</evidence>
<feature type="region of interest" description="Disordered" evidence="1">
    <location>
        <begin position="65"/>
        <end position="84"/>
    </location>
</feature>
<name>A0ABN1UNX6_9ACTN</name>
<gene>
    <name evidence="2" type="ORF">GCM10009654_16670</name>
</gene>
<comment type="caution">
    <text evidence="2">The sequence shown here is derived from an EMBL/GenBank/DDBJ whole genome shotgun (WGS) entry which is preliminary data.</text>
</comment>
<reference evidence="2 3" key="1">
    <citation type="journal article" date="2019" name="Int. J. Syst. Evol. Microbiol.">
        <title>The Global Catalogue of Microorganisms (GCM) 10K type strain sequencing project: providing services to taxonomists for standard genome sequencing and annotation.</title>
        <authorList>
            <consortium name="The Broad Institute Genomics Platform"/>
            <consortium name="The Broad Institute Genome Sequencing Center for Infectious Disease"/>
            <person name="Wu L."/>
            <person name="Ma J."/>
        </authorList>
    </citation>
    <scope>NUCLEOTIDE SEQUENCE [LARGE SCALE GENOMIC DNA]</scope>
    <source>
        <strain evidence="2 3">JCM 12696</strain>
    </source>
</reference>
<evidence type="ECO:0000256" key="1">
    <source>
        <dbReference type="SAM" id="MobiDB-lite"/>
    </source>
</evidence>
<dbReference type="RefSeq" id="WP_344272374.1">
    <property type="nucleotide sequence ID" value="NZ_BAAAKV010000011.1"/>
</dbReference>